<dbReference type="Pfam" id="PF01026">
    <property type="entry name" value="TatD_DNase"/>
    <property type="match status" value="1"/>
</dbReference>
<dbReference type="InterPro" id="IPR032466">
    <property type="entry name" value="Metal_Hydrolase"/>
</dbReference>
<gene>
    <name evidence="1" type="ORF">SDC9_76095</name>
</gene>
<dbReference type="PANTHER" id="PTHR47176:SF1">
    <property type="entry name" value="OS04G0577500 PROTEIN"/>
    <property type="match status" value="1"/>
</dbReference>
<dbReference type="EMBL" id="VSSQ01005543">
    <property type="protein sequence ID" value="MPM29555.1"/>
    <property type="molecule type" value="Genomic_DNA"/>
</dbReference>
<evidence type="ECO:0000313" key="1">
    <source>
        <dbReference type="EMBL" id="MPM29555.1"/>
    </source>
</evidence>
<dbReference type="AlphaFoldDB" id="A0A644YLU3"/>
<name>A0A644YLU3_9ZZZZ</name>
<comment type="caution">
    <text evidence="1">The sequence shown here is derived from an EMBL/GenBank/DDBJ whole genome shotgun (WGS) entry which is preliminary data.</text>
</comment>
<dbReference type="InterPro" id="IPR001130">
    <property type="entry name" value="TatD-like"/>
</dbReference>
<dbReference type="SUPFAM" id="SSF51556">
    <property type="entry name" value="Metallo-dependent hydrolases"/>
    <property type="match status" value="1"/>
</dbReference>
<dbReference type="PANTHER" id="PTHR47176">
    <property type="entry name" value="OSJNBA0020J04.13 PROTEIN"/>
    <property type="match status" value="1"/>
</dbReference>
<protein>
    <submittedName>
        <fullName evidence="1">Uncharacterized protein</fullName>
    </submittedName>
</protein>
<proteinExistence type="predicted"/>
<dbReference type="GO" id="GO:0016788">
    <property type="term" value="F:hydrolase activity, acting on ester bonds"/>
    <property type="evidence" value="ECO:0007669"/>
    <property type="project" value="InterPro"/>
</dbReference>
<organism evidence="1">
    <name type="scientific">bioreactor metagenome</name>
    <dbReference type="NCBI Taxonomy" id="1076179"/>
    <lineage>
        <taxon>unclassified sequences</taxon>
        <taxon>metagenomes</taxon>
        <taxon>ecological metagenomes</taxon>
    </lineage>
</organism>
<sequence>MFDAHRHLSNEQATKNALYATSKPSEWPRLQHRGLLALGGIGVLPSELPFDATVLYEHLVANPGFLIAEVGLDRRSPDREGQLAFLAEILHIGFELGRSISLHCVREDGLLLSLLRAQRRRLPPLLWHGCTASIETIKEAVGYGVIPSYGPNIYNSRLVGHMQHIKTLPFALETDFTGDEGDYERMFTEHIQAFCSLSGCSEEQLEKHNDEIRAILTHNQTSR</sequence>
<dbReference type="Gene3D" id="3.20.20.140">
    <property type="entry name" value="Metal-dependent hydrolases"/>
    <property type="match status" value="1"/>
</dbReference>
<reference evidence="1" key="1">
    <citation type="submission" date="2019-08" db="EMBL/GenBank/DDBJ databases">
        <authorList>
            <person name="Kucharzyk K."/>
            <person name="Murdoch R.W."/>
            <person name="Higgins S."/>
            <person name="Loffler F."/>
        </authorList>
    </citation>
    <scope>NUCLEOTIDE SEQUENCE</scope>
</reference>
<accession>A0A644YLU3</accession>